<dbReference type="EMBL" id="QYZD01000004">
    <property type="protein sequence ID" value="RJG25175.1"/>
    <property type="molecule type" value="Genomic_DNA"/>
</dbReference>
<proteinExistence type="inferred from homology"/>
<dbReference type="InterPro" id="IPR042490">
    <property type="entry name" value="Thio_Ohase/BAAT_N"/>
</dbReference>
<dbReference type="GO" id="GO:0006631">
    <property type="term" value="P:fatty acid metabolic process"/>
    <property type="evidence" value="ECO:0007669"/>
    <property type="project" value="TreeGrafter"/>
</dbReference>
<evidence type="ECO:0000313" key="6">
    <source>
        <dbReference type="Proteomes" id="UP000266177"/>
    </source>
</evidence>
<evidence type="ECO:0000259" key="4">
    <source>
        <dbReference type="Pfam" id="PF08840"/>
    </source>
</evidence>
<dbReference type="AlphaFoldDB" id="A0A3A3GMU2"/>
<evidence type="ECO:0000259" key="3">
    <source>
        <dbReference type="Pfam" id="PF04775"/>
    </source>
</evidence>
<dbReference type="Gene3D" id="3.40.50.1820">
    <property type="entry name" value="alpha/beta hydrolase"/>
    <property type="match status" value="1"/>
</dbReference>
<organism evidence="5 6">
    <name type="scientific">Paenibacillus thiaminolyticus</name>
    <name type="common">Bacillus thiaminolyticus</name>
    <dbReference type="NCBI Taxonomy" id="49283"/>
    <lineage>
        <taxon>Bacteria</taxon>
        <taxon>Bacillati</taxon>
        <taxon>Bacillota</taxon>
        <taxon>Bacilli</taxon>
        <taxon>Bacillales</taxon>
        <taxon>Paenibacillaceae</taxon>
        <taxon>Paenibacillus</taxon>
    </lineage>
</organism>
<reference evidence="5 6" key="1">
    <citation type="submission" date="2018-09" db="EMBL/GenBank/DDBJ databases">
        <title>Paenibacillus SK2017-BO5.</title>
        <authorList>
            <person name="Piskunova J.V."/>
            <person name="Dubiley S.A."/>
            <person name="Severinov K.V."/>
        </authorList>
    </citation>
    <scope>NUCLEOTIDE SEQUENCE [LARGE SCALE GENOMIC DNA]</scope>
    <source>
        <strain evidence="5 6">BO5</strain>
    </source>
</reference>
<gene>
    <name evidence="5" type="ORF">DQX05_06840</name>
</gene>
<name>A0A3A3GMU2_PANTH</name>
<dbReference type="PIRSF" id="PIRSF016521">
    <property type="entry name" value="Acyl-CoA_hydro"/>
    <property type="match status" value="1"/>
</dbReference>
<dbReference type="GO" id="GO:0006637">
    <property type="term" value="P:acyl-CoA metabolic process"/>
    <property type="evidence" value="ECO:0007669"/>
    <property type="project" value="InterPro"/>
</dbReference>
<dbReference type="InterPro" id="IPR014940">
    <property type="entry name" value="BAAT_C"/>
</dbReference>
<comment type="caution">
    <text evidence="5">The sequence shown here is derived from an EMBL/GenBank/DDBJ whole genome shotgun (WGS) entry which is preliminary data.</text>
</comment>
<evidence type="ECO:0000256" key="2">
    <source>
        <dbReference type="PIRSR" id="PIRSR016521-1"/>
    </source>
</evidence>
<evidence type="ECO:0000313" key="5">
    <source>
        <dbReference type="EMBL" id="RJG25175.1"/>
    </source>
</evidence>
<feature type="domain" description="Acyl-CoA thioester hydrolase/bile acid-CoA amino acid N-acetyltransferase" evidence="3">
    <location>
        <begin position="23"/>
        <end position="141"/>
    </location>
</feature>
<dbReference type="SUPFAM" id="SSF53474">
    <property type="entry name" value="alpha/beta-Hydrolases"/>
    <property type="match status" value="1"/>
</dbReference>
<dbReference type="Pfam" id="PF04775">
    <property type="entry name" value="Bile_Hydr_Trans"/>
    <property type="match status" value="1"/>
</dbReference>
<dbReference type="Gene3D" id="2.60.40.2240">
    <property type="entry name" value="Acyl-CoA thioester hydrolase/BAAT N-terminal domain"/>
    <property type="match status" value="1"/>
</dbReference>
<dbReference type="OrthoDB" id="8922993at2"/>
<comment type="similarity">
    <text evidence="1">Belongs to the C/M/P thioester hydrolase family.</text>
</comment>
<feature type="domain" description="BAAT/Acyl-CoA thioester hydrolase C-terminal" evidence="4">
    <location>
        <begin position="207"/>
        <end position="427"/>
    </location>
</feature>
<protein>
    <submittedName>
        <fullName evidence="5">Acyl-CoA thioesterase</fullName>
    </submittedName>
</protein>
<dbReference type="PANTHER" id="PTHR10824">
    <property type="entry name" value="ACYL-COENZYME A THIOESTERASE-RELATED"/>
    <property type="match status" value="1"/>
</dbReference>
<accession>A0A3A3GMU2</accession>
<dbReference type="Pfam" id="PF08840">
    <property type="entry name" value="BAAT_C"/>
    <property type="match status" value="1"/>
</dbReference>
<feature type="active site" description="Charge relay system" evidence="2">
    <location>
        <position position="347"/>
    </location>
</feature>
<dbReference type="GO" id="GO:0047617">
    <property type="term" value="F:fatty acyl-CoA hydrolase activity"/>
    <property type="evidence" value="ECO:0007669"/>
    <property type="project" value="TreeGrafter"/>
</dbReference>
<dbReference type="Proteomes" id="UP000266177">
    <property type="component" value="Unassembled WGS sequence"/>
</dbReference>
<feature type="active site" description="Charge relay system" evidence="2">
    <location>
        <position position="382"/>
    </location>
</feature>
<sequence length="437" mass="47819">MKEAIHDMMNPLQLEVAETSLLDDKLDIRVTHAPTACTVTLRAATTDEEGVVWRSYAVFRSDNSGIIDLGRQAPLEGTYQTPDAMGLFWSMKPSASDPEIFQKAGSDPLQVTLTAEVEGMIVAERQIVRQVIADEVERIPLDTDELGIAGTFFRPRTAERPPAVLVLAGSGGGVNELMAGLLASRGYAALALAYFGVGPLPSQLREIPLEYFEKAVSWLKSQPGICHESIAVVGRSKGGELALLLGATYPELHPVVSYVPSPYLFSSFVGGTPASSWTHKGEPLPFVPLRMNLALLFRILSRRFTKQPLSFASLYEKSVKLKPDWGGAMIPLEQIQGPVLLISGGDDKTWPSTYFSEVAAARLIEKEFPYPVRHLSYLDAGHMIQVPYLPSTVHRSGTLLLGGSDDKDAEACAESWAEMLNFLDNHCTRTEDQEESQ</sequence>
<dbReference type="InterPro" id="IPR016662">
    <property type="entry name" value="Acyl-CoA_thioEstase_long-chain"/>
</dbReference>
<feature type="active site" description="Charge relay system" evidence="2">
    <location>
        <position position="236"/>
    </location>
</feature>
<dbReference type="InterPro" id="IPR006862">
    <property type="entry name" value="Thio_Ohase/aa_AcTrfase"/>
</dbReference>
<evidence type="ECO:0000256" key="1">
    <source>
        <dbReference type="ARBA" id="ARBA00006538"/>
    </source>
</evidence>
<dbReference type="PANTHER" id="PTHR10824:SF4">
    <property type="entry name" value="ACYL-COENZYME A THIOESTERASE 1-LIKE"/>
    <property type="match status" value="1"/>
</dbReference>
<dbReference type="InterPro" id="IPR029058">
    <property type="entry name" value="AB_hydrolase_fold"/>
</dbReference>